<feature type="domain" description="Carbohydrate kinase PfkB" evidence="6">
    <location>
        <begin position="4"/>
        <end position="304"/>
    </location>
</feature>
<proteinExistence type="inferred from homology"/>
<dbReference type="SUPFAM" id="SSF53613">
    <property type="entry name" value="Ribokinase-like"/>
    <property type="match status" value="1"/>
</dbReference>
<organism evidence="7 8">
    <name type="scientific">Haloechinothrix salitolerans</name>
    <dbReference type="NCBI Taxonomy" id="926830"/>
    <lineage>
        <taxon>Bacteria</taxon>
        <taxon>Bacillati</taxon>
        <taxon>Actinomycetota</taxon>
        <taxon>Actinomycetes</taxon>
        <taxon>Pseudonocardiales</taxon>
        <taxon>Pseudonocardiaceae</taxon>
        <taxon>Haloechinothrix</taxon>
    </lineage>
</organism>
<dbReference type="EC" id="2.7.1.-" evidence="7"/>
<name>A0ABW2C8A8_9PSEU</name>
<evidence type="ECO:0000313" key="8">
    <source>
        <dbReference type="Proteomes" id="UP001596337"/>
    </source>
</evidence>
<dbReference type="PANTHER" id="PTHR43085">
    <property type="entry name" value="HEXOKINASE FAMILY MEMBER"/>
    <property type="match status" value="1"/>
</dbReference>
<dbReference type="PANTHER" id="PTHR43085:SF1">
    <property type="entry name" value="PSEUDOURIDINE KINASE-RELATED"/>
    <property type="match status" value="1"/>
</dbReference>
<keyword evidence="5" id="KW-0067">ATP-binding</keyword>
<dbReference type="Pfam" id="PF00294">
    <property type="entry name" value="PfkB"/>
    <property type="match status" value="1"/>
</dbReference>
<reference evidence="8" key="1">
    <citation type="journal article" date="2019" name="Int. J. Syst. Evol. Microbiol.">
        <title>The Global Catalogue of Microorganisms (GCM) 10K type strain sequencing project: providing services to taxonomists for standard genome sequencing and annotation.</title>
        <authorList>
            <consortium name="The Broad Institute Genomics Platform"/>
            <consortium name="The Broad Institute Genome Sequencing Center for Infectious Disease"/>
            <person name="Wu L."/>
            <person name="Ma J."/>
        </authorList>
    </citation>
    <scope>NUCLEOTIDE SEQUENCE [LARGE SCALE GENOMIC DNA]</scope>
    <source>
        <strain evidence="8">KCTC 32255</strain>
    </source>
</reference>
<dbReference type="EMBL" id="JBHSXX010000001">
    <property type="protein sequence ID" value="MFC6870755.1"/>
    <property type="molecule type" value="Genomic_DNA"/>
</dbReference>
<dbReference type="RefSeq" id="WP_345393563.1">
    <property type="nucleotide sequence ID" value="NZ_BAABLA010000020.1"/>
</dbReference>
<dbReference type="InterPro" id="IPR029056">
    <property type="entry name" value="Ribokinase-like"/>
</dbReference>
<evidence type="ECO:0000256" key="1">
    <source>
        <dbReference type="ARBA" id="ARBA00010688"/>
    </source>
</evidence>
<keyword evidence="4 7" id="KW-0418">Kinase</keyword>
<evidence type="ECO:0000256" key="4">
    <source>
        <dbReference type="ARBA" id="ARBA00022777"/>
    </source>
</evidence>
<comment type="caution">
    <text evidence="7">The sequence shown here is derived from an EMBL/GenBank/DDBJ whole genome shotgun (WGS) entry which is preliminary data.</text>
</comment>
<keyword evidence="8" id="KW-1185">Reference proteome</keyword>
<accession>A0ABW2C8A8</accession>
<comment type="similarity">
    <text evidence="1">Belongs to the carbohydrate kinase PfkB family.</text>
</comment>
<evidence type="ECO:0000256" key="2">
    <source>
        <dbReference type="ARBA" id="ARBA00022679"/>
    </source>
</evidence>
<dbReference type="InterPro" id="IPR050306">
    <property type="entry name" value="PfkB_Carbo_kinase"/>
</dbReference>
<evidence type="ECO:0000256" key="5">
    <source>
        <dbReference type="ARBA" id="ARBA00022840"/>
    </source>
</evidence>
<dbReference type="Proteomes" id="UP001596337">
    <property type="component" value="Unassembled WGS sequence"/>
</dbReference>
<protein>
    <submittedName>
        <fullName evidence="7">Carbohydrate kinase</fullName>
        <ecNumber evidence="7">2.7.1.-</ecNumber>
    </submittedName>
</protein>
<dbReference type="PROSITE" id="PS00584">
    <property type="entry name" value="PFKB_KINASES_2"/>
    <property type="match status" value="1"/>
</dbReference>
<dbReference type="InterPro" id="IPR002173">
    <property type="entry name" value="Carboh/pur_kinase_PfkB_CS"/>
</dbReference>
<evidence type="ECO:0000259" key="6">
    <source>
        <dbReference type="Pfam" id="PF00294"/>
    </source>
</evidence>
<evidence type="ECO:0000313" key="7">
    <source>
        <dbReference type="EMBL" id="MFC6870755.1"/>
    </source>
</evidence>
<dbReference type="InterPro" id="IPR011611">
    <property type="entry name" value="PfkB_dom"/>
</dbReference>
<dbReference type="GO" id="GO:0016301">
    <property type="term" value="F:kinase activity"/>
    <property type="evidence" value="ECO:0007669"/>
    <property type="project" value="UniProtKB-KW"/>
</dbReference>
<keyword evidence="2 7" id="KW-0808">Transferase</keyword>
<dbReference type="Gene3D" id="3.40.1190.20">
    <property type="match status" value="1"/>
</dbReference>
<keyword evidence="3" id="KW-0547">Nucleotide-binding</keyword>
<sequence length="316" mass="33300">MDARIVVAGEALIDLMVGDDPRHPTACPGGSPANTAVALARLGEPVAFAGRFGDDRFGDMLLANLSANDVDLGYAIEADEPASIAVVTTGTDRGARYQFHVTGTADWAWREHELPTRLPDSVTAVHAGSLAMALPPGADVLARWFADQREHRVTSFDPNVRPALVGPRERYVPWLESVVATCDVVKVSIEDLAWAYPGEDPERIVSHWHTELGVTLAVLTKGGSGATAIAAGRTITRPATVVDVGDTVGAGDAFSAGLLHWLAEHDLLTQRALPELTDDDLSTALDYAAMVAGLACGKHGADPPTRDEVEAAFAAA</sequence>
<evidence type="ECO:0000256" key="3">
    <source>
        <dbReference type="ARBA" id="ARBA00022741"/>
    </source>
</evidence>
<dbReference type="PROSITE" id="PS00583">
    <property type="entry name" value="PFKB_KINASES_1"/>
    <property type="match status" value="1"/>
</dbReference>
<gene>
    <name evidence="7" type="ORF">ACFQGD_26855</name>
</gene>
<dbReference type="CDD" id="cd01167">
    <property type="entry name" value="bac_FRK"/>
    <property type="match status" value="1"/>
</dbReference>